<dbReference type="RefSeq" id="WP_269279911.1">
    <property type="nucleotide sequence ID" value="NZ_JAPVOI010000004.1"/>
</dbReference>
<proteinExistence type="predicted"/>
<evidence type="ECO:0008006" key="3">
    <source>
        <dbReference type="Google" id="ProtNLM"/>
    </source>
</evidence>
<gene>
    <name evidence="1" type="ORF">O3W52_12700</name>
</gene>
<protein>
    <recommendedName>
        <fullName evidence="3">Lipoprotein</fullName>
    </recommendedName>
</protein>
<accession>A0ABT4KFY9</accession>
<keyword evidence="2" id="KW-1185">Reference proteome</keyword>
<evidence type="ECO:0000313" key="1">
    <source>
        <dbReference type="EMBL" id="MCZ4090895.1"/>
    </source>
</evidence>
<reference evidence="1" key="1">
    <citation type="submission" date="2022-10" db="EMBL/GenBank/DDBJ databases">
        <title>Whole genome sequencing of three plant growth promoting bacteria isolated from Vachellia tortilis subsp. raddiana in Morocco.</title>
        <authorList>
            <person name="Hnini M."/>
            <person name="Zouagui R."/>
            <person name="Zouagui H."/>
            <person name="Chemao Elfihri M.-W."/>
            <person name="Ibrahimi A."/>
            <person name="Sbabou L."/>
            <person name="Aurag J."/>
        </authorList>
    </citation>
    <scope>NUCLEOTIDE SEQUENCE</scope>
    <source>
        <strain evidence="1">LMR678</strain>
    </source>
</reference>
<sequence>MRIFVTFIGVVALAAAPCAWDSDPREPPAIAALFAVPPAGGRAIFATPVPAVPASSAVEPMAEISNR</sequence>
<organism evidence="1 2">
    <name type="scientific">Sinorhizobium psoraleae</name>
    <dbReference type="NCBI Taxonomy" id="520838"/>
    <lineage>
        <taxon>Bacteria</taxon>
        <taxon>Pseudomonadati</taxon>
        <taxon>Pseudomonadota</taxon>
        <taxon>Alphaproteobacteria</taxon>
        <taxon>Hyphomicrobiales</taxon>
        <taxon>Rhizobiaceae</taxon>
        <taxon>Sinorhizobium/Ensifer group</taxon>
        <taxon>Sinorhizobium</taxon>
    </lineage>
</organism>
<comment type="caution">
    <text evidence="1">The sequence shown here is derived from an EMBL/GenBank/DDBJ whole genome shotgun (WGS) entry which is preliminary data.</text>
</comment>
<dbReference type="Proteomes" id="UP001079430">
    <property type="component" value="Unassembled WGS sequence"/>
</dbReference>
<name>A0ABT4KFY9_9HYPH</name>
<evidence type="ECO:0000313" key="2">
    <source>
        <dbReference type="Proteomes" id="UP001079430"/>
    </source>
</evidence>
<dbReference type="EMBL" id="JAPVOI010000004">
    <property type="protein sequence ID" value="MCZ4090895.1"/>
    <property type="molecule type" value="Genomic_DNA"/>
</dbReference>